<dbReference type="EMBL" id="CM042036">
    <property type="protein sequence ID" value="KAI3744697.1"/>
    <property type="molecule type" value="Genomic_DNA"/>
</dbReference>
<reference evidence="1 2" key="2">
    <citation type="journal article" date="2022" name="Mol. Ecol. Resour.">
        <title>The genomes of chicory, endive, great burdock and yacon provide insights into Asteraceae paleo-polyploidization history and plant inulin production.</title>
        <authorList>
            <person name="Fan W."/>
            <person name="Wang S."/>
            <person name="Wang H."/>
            <person name="Wang A."/>
            <person name="Jiang F."/>
            <person name="Liu H."/>
            <person name="Zhao H."/>
            <person name="Xu D."/>
            <person name="Zhang Y."/>
        </authorList>
    </citation>
    <scope>NUCLEOTIDE SEQUENCE [LARGE SCALE GENOMIC DNA]</scope>
    <source>
        <strain evidence="2">cv. Yunnan</strain>
        <tissue evidence="1">Leaves</tissue>
    </source>
</reference>
<dbReference type="Proteomes" id="UP001056120">
    <property type="component" value="Linkage Group LG19"/>
</dbReference>
<reference evidence="2" key="1">
    <citation type="journal article" date="2022" name="Mol. Ecol. Resour.">
        <title>The genomes of chicory, endive, great burdock and yacon provide insights into Asteraceae palaeo-polyploidization history and plant inulin production.</title>
        <authorList>
            <person name="Fan W."/>
            <person name="Wang S."/>
            <person name="Wang H."/>
            <person name="Wang A."/>
            <person name="Jiang F."/>
            <person name="Liu H."/>
            <person name="Zhao H."/>
            <person name="Xu D."/>
            <person name="Zhang Y."/>
        </authorList>
    </citation>
    <scope>NUCLEOTIDE SEQUENCE [LARGE SCALE GENOMIC DNA]</scope>
    <source>
        <strain evidence="2">cv. Yunnan</strain>
    </source>
</reference>
<protein>
    <submittedName>
        <fullName evidence="1">Uncharacterized protein</fullName>
    </submittedName>
</protein>
<evidence type="ECO:0000313" key="2">
    <source>
        <dbReference type="Proteomes" id="UP001056120"/>
    </source>
</evidence>
<name>A0ACB9DDP2_9ASTR</name>
<accession>A0ACB9DDP2</accession>
<evidence type="ECO:0000313" key="1">
    <source>
        <dbReference type="EMBL" id="KAI3744697.1"/>
    </source>
</evidence>
<organism evidence="1 2">
    <name type="scientific">Smallanthus sonchifolius</name>
    <dbReference type="NCBI Taxonomy" id="185202"/>
    <lineage>
        <taxon>Eukaryota</taxon>
        <taxon>Viridiplantae</taxon>
        <taxon>Streptophyta</taxon>
        <taxon>Embryophyta</taxon>
        <taxon>Tracheophyta</taxon>
        <taxon>Spermatophyta</taxon>
        <taxon>Magnoliopsida</taxon>
        <taxon>eudicotyledons</taxon>
        <taxon>Gunneridae</taxon>
        <taxon>Pentapetalae</taxon>
        <taxon>asterids</taxon>
        <taxon>campanulids</taxon>
        <taxon>Asterales</taxon>
        <taxon>Asteraceae</taxon>
        <taxon>Asteroideae</taxon>
        <taxon>Heliantheae alliance</taxon>
        <taxon>Millerieae</taxon>
        <taxon>Smallanthus</taxon>
    </lineage>
</organism>
<proteinExistence type="predicted"/>
<gene>
    <name evidence="1" type="ORF">L1987_57787</name>
</gene>
<keyword evidence="2" id="KW-1185">Reference proteome</keyword>
<comment type="caution">
    <text evidence="1">The sequence shown here is derived from an EMBL/GenBank/DDBJ whole genome shotgun (WGS) entry which is preliminary data.</text>
</comment>
<sequence length="100" mass="10958">MVRRSEAFSGEHPDRAVPCTSTPDKSFPGLVSPTRTKGPDQLVSPTYGSSNPVGGRKPTPRFRADSQPPRVLDSSLASSRPDECPDTLNFIFHYKDWATP</sequence>